<dbReference type="GeneID" id="54472285"/>
<protein>
    <submittedName>
        <fullName evidence="3">Uncharacterized protein</fullName>
    </submittedName>
</protein>
<gene>
    <name evidence="3" type="ORF">BDY17DRAFT_25272</name>
</gene>
<dbReference type="PANTHER" id="PTHR46154">
    <property type="match status" value="1"/>
</dbReference>
<keyword evidence="4" id="KW-1185">Reference proteome</keyword>
<dbReference type="AlphaFoldDB" id="A0A6A6Q9C2"/>
<feature type="region of interest" description="Disordered" evidence="2">
    <location>
        <begin position="1"/>
        <end position="27"/>
    </location>
</feature>
<dbReference type="OrthoDB" id="5195516at2759"/>
<feature type="compositionally biased region" description="Basic residues" evidence="2">
    <location>
        <begin position="7"/>
        <end position="19"/>
    </location>
</feature>
<dbReference type="PANTHER" id="PTHR46154:SF4">
    <property type="entry name" value="UREA ACTIVE TRANSPORTER"/>
    <property type="match status" value="1"/>
</dbReference>
<keyword evidence="1" id="KW-0813">Transport</keyword>
<accession>A0A6A6Q9C2</accession>
<dbReference type="GO" id="GO:0015606">
    <property type="term" value="F:spermidine transmembrane transporter activity"/>
    <property type="evidence" value="ECO:0007669"/>
    <property type="project" value="TreeGrafter"/>
</dbReference>
<dbReference type="EMBL" id="MU001631">
    <property type="protein sequence ID" value="KAF2488193.1"/>
    <property type="molecule type" value="Genomic_DNA"/>
</dbReference>
<reference evidence="3" key="1">
    <citation type="journal article" date="2020" name="Stud. Mycol.">
        <title>101 Dothideomycetes genomes: a test case for predicting lifestyles and emergence of pathogens.</title>
        <authorList>
            <person name="Haridas S."/>
            <person name="Albert R."/>
            <person name="Binder M."/>
            <person name="Bloem J."/>
            <person name="Labutti K."/>
            <person name="Salamov A."/>
            <person name="Andreopoulos B."/>
            <person name="Baker S."/>
            <person name="Barry K."/>
            <person name="Bills G."/>
            <person name="Bluhm B."/>
            <person name="Cannon C."/>
            <person name="Castanera R."/>
            <person name="Culley D."/>
            <person name="Daum C."/>
            <person name="Ezra D."/>
            <person name="Gonzalez J."/>
            <person name="Henrissat B."/>
            <person name="Kuo A."/>
            <person name="Liang C."/>
            <person name="Lipzen A."/>
            <person name="Lutzoni F."/>
            <person name="Magnuson J."/>
            <person name="Mondo S."/>
            <person name="Nolan M."/>
            <person name="Ohm R."/>
            <person name="Pangilinan J."/>
            <person name="Park H.-J."/>
            <person name="Ramirez L."/>
            <person name="Alfaro M."/>
            <person name="Sun H."/>
            <person name="Tritt A."/>
            <person name="Yoshinaga Y."/>
            <person name="Zwiers L.-H."/>
            <person name="Turgeon B."/>
            <person name="Goodwin S."/>
            <person name="Spatafora J."/>
            <person name="Crous P."/>
            <person name="Grigoriev I."/>
        </authorList>
    </citation>
    <scope>NUCLEOTIDE SEQUENCE</scope>
    <source>
        <strain evidence="3">CBS 113389</strain>
    </source>
</reference>
<sequence length="199" mass="22601">MHGSRSSPRRRHHPSRLHRPRSDDLHLGERAASRRRFHRCPILDWSLRLPLLALSLQLASSCTPCPAGSKLRSLWTISTPVFSSSCSTSSLSRLTPRGSELRSSSIVYDRLIAAGEQHPVAGNKDGSYLSFKSTQGAIFFVINIVGHFGTVLSNANEKRQLNFKYVLSCAALSWLDYRISAQHHRPWTPQLICWWRRVW</sequence>
<proteinExistence type="predicted"/>
<evidence type="ECO:0000313" key="3">
    <source>
        <dbReference type="EMBL" id="KAF2488193.1"/>
    </source>
</evidence>
<dbReference type="InterPro" id="IPR031155">
    <property type="entry name" value="DUR"/>
</dbReference>
<dbReference type="RefSeq" id="XP_033594762.1">
    <property type="nucleotide sequence ID" value="XM_033731283.1"/>
</dbReference>
<dbReference type="GO" id="GO:0005886">
    <property type="term" value="C:plasma membrane"/>
    <property type="evidence" value="ECO:0007669"/>
    <property type="project" value="TreeGrafter"/>
</dbReference>
<dbReference type="GO" id="GO:0015204">
    <property type="term" value="F:urea transmembrane transporter activity"/>
    <property type="evidence" value="ECO:0007669"/>
    <property type="project" value="InterPro"/>
</dbReference>
<evidence type="ECO:0000313" key="4">
    <source>
        <dbReference type="Proteomes" id="UP000799767"/>
    </source>
</evidence>
<dbReference type="Proteomes" id="UP000799767">
    <property type="component" value="Unassembled WGS sequence"/>
</dbReference>
<evidence type="ECO:0000256" key="1">
    <source>
        <dbReference type="ARBA" id="ARBA00022448"/>
    </source>
</evidence>
<dbReference type="GO" id="GO:0015489">
    <property type="term" value="F:putrescine transmembrane transporter activity"/>
    <property type="evidence" value="ECO:0007669"/>
    <property type="project" value="TreeGrafter"/>
</dbReference>
<organism evidence="3 4">
    <name type="scientific">Neohortaea acidophila</name>
    <dbReference type="NCBI Taxonomy" id="245834"/>
    <lineage>
        <taxon>Eukaryota</taxon>
        <taxon>Fungi</taxon>
        <taxon>Dikarya</taxon>
        <taxon>Ascomycota</taxon>
        <taxon>Pezizomycotina</taxon>
        <taxon>Dothideomycetes</taxon>
        <taxon>Dothideomycetidae</taxon>
        <taxon>Mycosphaerellales</taxon>
        <taxon>Teratosphaeriaceae</taxon>
        <taxon>Neohortaea</taxon>
    </lineage>
</organism>
<evidence type="ECO:0000256" key="2">
    <source>
        <dbReference type="SAM" id="MobiDB-lite"/>
    </source>
</evidence>
<name>A0A6A6Q9C2_9PEZI</name>